<evidence type="ECO:0000256" key="1">
    <source>
        <dbReference type="PROSITE-ProRule" id="PRU00277"/>
    </source>
</evidence>
<keyword evidence="1" id="KW-0697">Rotamase</keyword>
<dbReference type="PROSITE" id="PS51318">
    <property type="entry name" value="TAT"/>
    <property type="match status" value="1"/>
</dbReference>
<dbReference type="EMBL" id="JAEHOD010000002">
    <property type="protein sequence ID" value="KAG2454353.1"/>
    <property type="molecule type" value="Genomic_DNA"/>
</dbReference>
<name>A0A835WWA3_9CHLO</name>
<dbReference type="InterPro" id="IPR044180">
    <property type="entry name" value="FKBP18-like"/>
</dbReference>
<feature type="domain" description="PPIase FKBP-type" evidence="3">
    <location>
        <begin position="122"/>
        <end position="218"/>
    </location>
</feature>
<reference evidence="4" key="1">
    <citation type="journal article" date="2020" name="bioRxiv">
        <title>Comparative genomics of Chlamydomonas.</title>
        <authorList>
            <person name="Craig R.J."/>
            <person name="Hasan A.R."/>
            <person name="Ness R.W."/>
            <person name="Keightley P.D."/>
        </authorList>
    </citation>
    <scope>NUCLEOTIDE SEQUENCE</scope>
    <source>
        <strain evidence="4">CCAP 11/173</strain>
    </source>
</reference>
<protein>
    <recommendedName>
        <fullName evidence="1">peptidylprolyl isomerase</fullName>
        <ecNumber evidence="1">5.2.1.8</ecNumber>
    </recommendedName>
</protein>
<dbReference type="PANTHER" id="PTHR47862">
    <property type="entry name" value="PEPTIDYL-PROLYL CIS-TRANS ISOMERASE FKBP18, CHLOROPLASTIC"/>
    <property type="match status" value="1"/>
</dbReference>
<comment type="catalytic activity">
    <reaction evidence="1">
        <text>[protein]-peptidylproline (omega=180) = [protein]-peptidylproline (omega=0)</text>
        <dbReference type="Rhea" id="RHEA:16237"/>
        <dbReference type="Rhea" id="RHEA-COMP:10747"/>
        <dbReference type="Rhea" id="RHEA-COMP:10748"/>
        <dbReference type="ChEBI" id="CHEBI:83833"/>
        <dbReference type="ChEBI" id="CHEBI:83834"/>
        <dbReference type="EC" id="5.2.1.8"/>
    </reaction>
</comment>
<evidence type="ECO:0000259" key="3">
    <source>
        <dbReference type="PROSITE" id="PS50059"/>
    </source>
</evidence>
<organism evidence="4 5">
    <name type="scientific">Chlamydomonas schloesseri</name>
    <dbReference type="NCBI Taxonomy" id="2026947"/>
    <lineage>
        <taxon>Eukaryota</taxon>
        <taxon>Viridiplantae</taxon>
        <taxon>Chlorophyta</taxon>
        <taxon>core chlorophytes</taxon>
        <taxon>Chlorophyceae</taxon>
        <taxon>CS clade</taxon>
        <taxon>Chlamydomonadales</taxon>
        <taxon>Chlamydomonadaceae</taxon>
        <taxon>Chlamydomonas</taxon>
    </lineage>
</organism>
<dbReference type="InterPro" id="IPR006311">
    <property type="entry name" value="TAT_signal"/>
</dbReference>
<accession>A0A835WWA3</accession>
<evidence type="ECO:0000313" key="4">
    <source>
        <dbReference type="EMBL" id="KAG2454353.1"/>
    </source>
</evidence>
<comment type="caution">
    <text evidence="4">The sequence shown here is derived from an EMBL/GenBank/DDBJ whole genome shotgun (WGS) entry which is preliminary data.</text>
</comment>
<dbReference type="Gene3D" id="3.10.50.40">
    <property type="match status" value="1"/>
</dbReference>
<evidence type="ECO:0000313" key="5">
    <source>
        <dbReference type="Proteomes" id="UP000613740"/>
    </source>
</evidence>
<dbReference type="InterPro" id="IPR046357">
    <property type="entry name" value="PPIase_dom_sf"/>
</dbReference>
<dbReference type="InterPro" id="IPR001179">
    <property type="entry name" value="PPIase_FKBP_dom"/>
</dbReference>
<dbReference type="SUPFAM" id="SSF54534">
    <property type="entry name" value="FKBP-like"/>
    <property type="match status" value="1"/>
</dbReference>
<dbReference type="EC" id="5.2.1.8" evidence="1"/>
<dbReference type="GO" id="GO:0003755">
    <property type="term" value="F:peptidyl-prolyl cis-trans isomerase activity"/>
    <property type="evidence" value="ECO:0007669"/>
    <property type="project" value="UniProtKB-KW"/>
</dbReference>
<proteinExistence type="predicted"/>
<dbReference type="AlphaFoldDB" id="A0A835WWA3"/>
<gene>
    <name evidence="4" type="ORF">HYH02_001378</name>
</gene>
<feature type="region of interest" description="Disordered" evidence="2">
    <location>
        <begin position="1"/>
        <end position="21"/>
    </location>
</feature>
<dbReference type="GO" id="GO:0009543">
    <property type="term" value="C:chloroplast thylakoid lumen"/>
    <property type="evidence" value="ECO:0007669"/>
    <property type="project" value="TreeGrafter"/>
</dbReference>
<dbReference type="Proteomes" id="UP000613740">
    <property type="component" value="Unassembled WGS sequence"/>
</dbReference>
<dbReference type="PROSITE" id="PS50059">
    <property type="entry name" value="FKBP_PPIASE"/>
    <property type="match status" value="1"/>
</dbReference>
<evidence type="ECO:0000256" key="2">
    <source>
        <dbReference type="SAM" id="MobiDB-lite"/>
    </source>
</evidence>
<keyword evidence="1" id="KW-0413">Isomerase</keyword>
<dbReference type="PANTHER" id="PTHR47862:SF2">
    <property type="entry name" value="PEPTIDYLPROLYL ISOMERASE"/>
    <property type="match status" value="1"/>
</dbReference>
<keyword evidence="5" id="KW-1185">Reference proteome</keyword>
<dbReference type="Pfam" id="PF00254">
    <property type="entry name" value="FKBP_C"/>
    <property type="match status" value="1"/>
</dbReference>
<dbReference type="OrthoDB" id="1902587at2759"/>
<sequence>MQSLARKTGASTRSGWASSPTRPARRCVCVHASAERSERATGATEEATTRRALLAGVAGLAAAGAMQVPAAQALDYTGDPLNYRKELARRRRKIPEEEFKEGPEGLKYYDITEGGGAEAKVGSRVAVHYDVKWRNITFMTSRQGMGVTGGTPFGFDVGTPAGEAGGTLPGLDVGVRGMRVGGLRRCLVPPELAYGNLQVGEIPPNSVIIIDIELLSIKTNPLGYRTKLVEG</sequence>